<evidence type="ECO:0000313" key="11">
    <source>
        <dbReference type="EMBL" id="AEV74980.1"/>
    </source>
</evidence>
<organism evidence="11 12">
    <name type="scientific">Mycolicibacterium rhodesiae (strain NBB3)</name>
    <name type="common">Mycobacterium rhodesiae</name>
    <dbReference type="NCBI Taxonomy" id="710685"/>
    <lineage>
        <taxon>Bacteria</taxon>
        <taxon>Bacillati</taxon>
        <taxon>Actinomycetota</taxon>
        <taxon>Actinomycetes</taxon>
        <taxon>Mycobacteriales</taxon>
        <taxon>Mycobacteriaceae</taxon>
        <taxon>Mycolicibacterium</taxon>
    </lineage>
</organism>
<dbReference type="GO" id="GO:0009249">
    <property type="term" value="P:protein lipoylation"/>
    <property type="evidence" value="ECO:0007669"/>
    <property type="project" value="InterPro"/>
</dbReference>
<dbReference type="GO" id="GO:0005737">
    <property type="term" value="C:cytoplasm"/>
    <property type="evidence" value="ECO:0007669"/>
    <property type="project" value="UniProtKB-SubCell"/>
</dbReference>
<comment type="function">
    <text evidence="4 5 6">Catalyzes the transfer of endogenously produced octanoic acid from octanoyl-acyl-carrier-protein onto the lipoyl domains of lipoate-dependent enzymes. Lipoyl-ACP can also act as a substrate although octanoyl-ACP is likely to be the physiological substrate.</text>
</comment>
<feature type="active site" description="Acyl-thioester intermediate" evidence="5 7">
    <location>
        <position position="179"/>
    </location>
</feature>
<dbReference type="PANTHER" id="PTHR10993">
    <property type="entry name" value="OCTANOYLTRANSFERASE"/>
    <property type="match status" value="1"/>
</dbReference>
<dbReference type="STRING" id="710685.MycrhN_4490"/>
<dbReference type="RefSeq" id="WP_014212728.1">
    <property type="nucleotide sequence ID" value="NC_016604.1"/>
</dbReference>
<dbReference type="PROSITE" id="PS01313">
    <property type="entry name" value="LIPB"/>
    <property type="match status" value="1"/>
</dbReference>
<dbReference type="OrthoDB" id="9787061at2"/>
<accession>G8RMX6</accession>
<feature type="binding site" evidence="5 8">
    <location>
        <begin position="161"/>
        <end position="163"/>
    </location>
    <ligand>
        <name>substrate</name>
    </ligand>
</feature>
<evidence type="ECO:0000256" key="6">
    <source>
        <dbReference type="PIRNR" id="PIRNR016262"/>
    </source>
</evidence>
<comment type="catalytic activity">
    <reaction evidence="5 6">
        <text>octanoyl-[ACP] + L-lysyl-[protein] = N(6)-octanoyl-L-lysyl-[protein] + holo-[ACP] + H(+)</text>
        <dbReference type="Rhea" id="RHEA:17665"/>
        <dbReference type="Rhea" id="RHEA-COMP:9636"/>
        <dbReference type="Rhea" id="RHEA-COMP:9685"/>
        <dbReference type="Rhea" id="RHEA-COMP:9752"/>
        <dbReference type="Rhea" id="RHEA-COMP:9928"/>
        <dbReference type="ChEBI" id="CHEBI:15378"/>
        <dbReference type="ChEBI" id="CHEBI:29969"/>
        <dbReference type="ChEBI" id="CHEBI:64479"/>
        <dbReference type="ChEBI" id="CHEBI:78463"/>
        <dbReference type="ChEBI" id="CHEBI:78809"/>
        <dbReference type="EC" id="2.3.1.181"/>
    </reaction>
</comment>
<comment type="pathway">
    <text evidence="1 5 6">Protein modification; protein lipoylation via endogenous pathway; protein N(6)-(lipoyl)lysine from octanoyl-[acyl-carrier-protein]: step 1/2.</text>
</comment>
<evidence type="ECO:0000259" key="10">
    <source>
        <dbReference type="PROSITE" id="PS51733"/>
    </source>
</evidence>
<dbReference type="InterPro" id="IPR020605">
    <property type="entry name" value="Octanoyltransferase_CS"/>
</dbReference>
<dbReference type="PIRSF" id="PIRSF016262">
    <property type="entry name" value="LPLase"/>
    <property type="match status" value="1"/>
</dbReference>
<protein>
    <recommendedName>
        <fullName evidence="5 6">Octanoyltransferase</fullName>
        <ecNumber evidence="5 6">2.3.1.181</ecNumber>
    </recommendedName>
    <alternativeName>
        <fullName evidence="5">Lipoate-protein ligase B</fullName>
    </alternativeName>
    <alternativeName>
        <fullName evidence="5">Lipoyl/octanoyl transferase</fullName>
    </alternativeName>
    <alternativeName>
        <fullName evidence="5">Octanoyl-[acyl-carrier-protein]-protein N-octanoyltransferase</fullName>
    </alternativeName>
</protein>
<keyword evidence="12" id="KW-1185">Reference proteome</keyword>
<evidence type="ECO:0000256" key="2">
    <source>
        <dbReference type="ARBA" id="ARBA00022679"/>
    </source>
</evidence>
<gene>
    <name evidence="5" type="primary">lipB</name>
    <name evidence="11" type="ordered locus">MycrhN_4490</name>
</gene>
<dbReference type="HAMAP" id="MF_00013">
    <property type="entry name" value="LipB"/>
    <property type="match status" value="1"/>
</dbReference>
<evidence type="ECO:0000256" key="9">
    <source>
        <dbReference type="PIRSR" id="PIRSR016262-3"/>
    </source>
</evidence>
<dbReference type="EC" id="2.3.1.181" evidence="5 6"/>
<dbReference type="PROSITE" id="PS51733">
    <property type="entry name" value="BPL_LPL_CATALYTIC"/>
    <property type="match status" value="1"/>
</dbReference>
<dbReference type="InterPro" id="IPR004143">
    <property type="entry name" value="BPL_LPL_catalytic"/>
</dbReference>
<evidence type="ECO:0000313" key="12">
    <source>
        <dbReference type="Proteomes" id="UP000005442"/>
    </source>
</evidence>
<reference evidence="11 12" key="1">
    <citation type="submission" date="2011-12" db="EMBL/GenBank/DDBJ databases">
        <title>Complete sequence of Mycobacterium rhodesiae NBB3.</title>
        <authorList>
            <consortium name="US DOE Joint Genome Institute"/>
            <person name="Lucas S."/>
            <person name="Han J."/>
            <person name="Lapidus A."/>
            <person name="Cheng J.-F."/>
            <person name="Goodwin L."/>
            <person name="Pitluck S."/>
            <person name="Peters L."/>
            <person name="Mikhailova N."/>
            <person name="Gu W."/>
            <person name="Detter J.C."/>
            <person name="Han C."/>
            <person name="Tapia R."/>
            <person name="Land M."/>
            <person name="Hauser L."/>
            <person name="Kyrpides N."/>
            <person name="Ivanova N."/>
            <person name="Pagani I."/>
            <person name="Mattes T."/>
            <person name="Holmes A."/>
            <person name="Rutledge P."/>
            <person name="Paulsen I."/>
            <person name="Coleman N."/>
            <person name="Woyke T."/>
        </authorList>
    </citation>
    <scope>NUCLEOTIDE SEQUENCE [LARGE SCALE GENOMIC DNA]</scope>
    <source>
        <strain evidence="11 12">NBB3</strain>
    </source>
</reference>
<evidence type="ECO:0000256" key="1">
    <source>
        <dbReference type="ARBA" id="ARBA00004821"/>
    </source>
</evidence>
<dbReference type="HOGENOM" id="CLU_035168_2_1_11"/>
<dbReference type="GO" id="GO:0016874">
    <property type="term" value="F:ligase activity"/>
    <property type="evidence" value="ECO:0007669"/>
    <property type="project" value="UniProtKB-KW"/>
</dbReference>
<dbReference type="GO" id="GO:0033819">
    <property type="term" value="F:lipoyl(octanoyl) transferase activity"/>
    <property type="evidence" value="ECO:0007669"/>
    <property type="project" value="UniProtKB-EC"/>
</dbReference>
<dbReference type="NCBIfam" id="NF010925">
    <property type="entry name" value="PRK14345.1"/>
    <property type="match status" value="1"/>
</dbReference>
<proteinExistence type="inferred from homology"/>
<dbReference type="PANTHER" id="PTHR10993:SF7">
    <property type="entry name" value="LIPOYLTRANSFERASE 2, MITOCHONDRIAL-RELATED"/>
    <property type="match status" value="1"/>
</dbReference>
<dbReference type="InterPro" id="IPR000544">
    <property type="entry name" value="Octanoyltransferase"/>
</dbReference>
<dbReference type="UniPathway" id="UPA00538">
    <property type="reaction ID" value="UER00592"/>
</dbReference>
<dbReference type="AlphaFoldDB" id="G8RMX6"/>
<dbReference type="EMBL" id="CP003169">
    <property type="protein sequence ID" value="AEV74980.1"/>
    <property type="molecule type" value="Genomic_DNA"/>
</dbReference>
<comment type="similarity">
    <text evidence="5 6">Belongs to the LipB family.</text>
</comment>
<dbReference type="FunFam" id="3.30.930.10:FF:000035">
    <property type="entry name" value="Putative lipoyltransferase 2, mitochondrial"/>
    <property type="match status" value="1"/>
</dbReference>
<dbReference type="Pfam" id="PF21948">
    <property type="entry name" value="LplA-B_cat"/>
    <property type="match status" value="1"/>
</dbReference>
<feature type="binding site" evidence="5 8">
    <location>
        <begin position="77"/>
        <end position="84"/>
    </location>
    <ligand>
        <name>substrate</name>
    </ligand>
</feature>
<evidence type="ECO:0000256" key="3">
    <source>
        <dbReference type="ARBA" id="ARBA00023315"/>
    </source>
</evidence>
<dbReference type="eggNOG" id="COG0321">
    <property type="taxonomic scope" value="Bacteria"/>
</dbReference>
<feature type="domain" description="BPL/LPL catalytic" evidence="10">
    <location>
        <begin position="39"/>
        <end position="218"/>
    </location>
</feature>
<comment type="miscellaneous">
    <text evidence="5">In the reaction, the free carboxyl group of octanoic acid is attached via an amide linkage to the epsilon-amino group of a specific lysine residue of lipoyl domains of lipoate-dependent enzymes.</text>
</comment>
<keyword evidence="2 5" id="KW-0808">Transferase</keyword>
<dbReference type="KEGG" id="mrh:MycrhN_4490"/>
<comment type="subcellular location">
    <subcellularLocation>
        <location evidence="5">Cytoplasm</location>
    </subcellularLocation>
</comment>
<feature type="site" description="Lowers pKa of active site Cys" evidence="5 9">
    <location>
        <position position="145"/>
    </location>
</feature>
<dbReference type="Gene3D" id="3.30.930.10">
    <property type="entry name" value="Bira Bifunctional Protein, Domain 2"/>
    <property type="match status" value="1"/>
</dbReference>
<keyword evidence="3 5" id="KW-0012">Acyltransferase</keyword>
<dbReference type="InterPro" id="IPR045864">
    <property type="entry name" value="aa-tRNA-synth_II/BPL/LPL"/>
</dbReference>
<evidence type="ECO:0000256" key="4">
    <source>
        <dbReference type="ARBA" id="ARBA00024732"/>
    </source>
</evidence>
<evidence type="ECO:0000256" key="5">
    <source>
        <dbReference type="HAMAP-Rule" id="MF_00013"/>
    </source>
</evidence>
<name>G8RMX6_MYCRN</name>
<sequence length="224" mass="23800">MTPVSIRSVNTPIDVRRLGTVDYRQAWDLQRDVAEARIAGGPDTLLLLEHPSVYTAGRRTLPEERPADDTPVIDTDRGGKITWHGPGQLVGYPVIGLAEPLDVVNFVRRLEESLIKVCADLGLQTRRIEGRSGVWVAGSTGPARKVAAVGIRVSRSTTLHGFALNCDCDLGAFSAIVPCGISDAGVTSLTAELGRRIGVEDVAEPVADAVADALDGRLSVALTQ</sequence>
<dbReference type="NCBIfam" id="TIGR00214">
    <property type="entry name" value="lipB"/>
    <property type="match status" value="1"/>
</dbReference>
<evidence type="ECO:0000256" key="7">
    <source>
        <dbReference type="PIRSR" id="PIRSR016262-1"/>
    </source>
</evidence>
<dbReference type="CDD" id="cd16444">
    <property type="entry name" value="LipB"/>
    <property type="match status" value="1"/>
</dbReference>
<evidence type="ECO:0000256" key="8">
    <source>
        <dbReference type="PIRSR" id="PIRSR016262-2"/>
    </source>
</evidence>
<keyword evidence="5" id="KW-0963">Cytoplasm</keyword>
<dbReference type="Proteomes" id="UP000005442">
    <property type="component" value="Chromosome"/>
</dbReference>
<dbReference type="SUPFAM" id="SSF55681">
    <property type="entry name" value="Class II aaRS and biotin synthetases"/>
    <property type="match status" value="1"/>
</dbReference>
<keyword evidence="11" id="KW-0436">Ligase</keyword>
<feature type="binding site" evidence="5 8">
    <location>
        <begin position="148"/>
        <end position="150"/>
    </location>
    <ligand>
        <name>substrate</name>
    </ligand>
</feature>
<dbReference type="PATRIC" id="fig|710685.3.peg.4500"/>